<name>A0A3N0CLQ9_9ACTN</name>
<evidence type="ECO:0000313" key="1">
    <source>
        <dbReference type="EMBL" id="RNL64388.1"/>
    </source>
</evidence>
<dbReference type="RefSeq" id="WP_123226965.1">
    <property type="nucleotide sequence ID" value="NZ_RJSE01000005.1"/>
</dbReference>
<evidence type="ECO:0000313" key="2">
    <source>
        <dbReference type="Proteomes" id="UP000267128"/>
    </source>
</evidence>
<keyword evidence="2" id="KW-1185">Reference proteome</keyword>
<dbReference type="EMBL" id="RJSE01000005">
    <property type="protein sequence ID" value="RNL64388.1"/>
    <property type="molecule type" value="Genomic_DNA"/>
</dbReference>
<sequence length="59" mass="6542">MTKPQSIEEGIARLASRLTDDELNAANEGEFGEAIRLLTLSEQIRRSADVTKIRGRRSA</sequence>
<proteinExistence type="predicted"/>
<dbReference type="AlphaFoldDB" id="A0A3N0CLQ9"/>
<reference evidence="1 2" key="1">
    <citation type="submission" date="2018-11" db="EMBL/GenBank/DDBJ databases">
        <authorList>
            <person name="Li F."/>
        </authorList>
    </citation>
    <scope>NUCLEOTIDE SEQUENCE [LARGE SCALE GENOMIC DNA]</scope>
    <source>
        <strain evidence="1 2">Gsoil 097</strain>
    </source>
</reference>
<comment type="caution">
    <text evidence="1">The sequence shown here is derived from an EMBL/GenBank/DDBJ whole genome shotgun (WGS) entry which is preliminary data.</text>
</comment>
<dbReference type="Proteomes" id="UP000267128">
    <property type="component" value="Unassembled WGS sequence"/>
</dbReference>
<organism evidence="1 2">
    <name type="scientific">Nocardioides marmoriginsengisoli</name>
    <dbReference type="NCBI Taxonomy" id="661483"/>
    <lineage>
        <taxon>Bacteria</taxon>
        <taxon>Bacillati</taxon>
        <taxon>Actinomycetota</taxon>
        <taxon>Actinomycetes</taxon>
        <taxon>Propionibacteriales</taxon>
        <taxon>Nocardioidaceae</taxon>
        <taxon>Nocardioides</taxon>
    </lineage>
</organism>
<accession>A0A3N0CLQ9</accession>
<protein>
    <submittedName>
        <fullName evidence="1">Uncharacterized protein</fullName>
    </submittedName>
</protein>
<gene>
    <name evidence="1" type="ORF">EFK50_07645</name>
</gene>